<evidence type="ECO:0000259" key="6">
    <source>
        <dbReference type="PROSITE" id="PS51032"/>
    </source>
</evidence>
<dbReference type="InterPro" id="IPR016177">
    <property type="entry name" value="DNA-bd_dom_sf"/>
</dbReference>
<keyword evidence="4" id="KW-0804">Transcription</keyword>
<organism evidence="7 8">
    <name type="scientific">Tetraparma gracilis</name>
    <dbReference type="NCBI Taxonomy" id="2962635"/>
    <lineage>
        <taxon>Eukaryota</taxon>
        <taxon>Sar</taxon>
        <taxon>Stramenopiles</taxon>
        <taxon>Ochrophyta</taxon>
        <taxon>Bolidophyceae</taxon>
        <taxon>Parmales</taxon>
        <taxon>Triparmaceae</taxon>
        <taxon>Tetraparma</taxon>
    </lineage>
</organism>
<sequence>IANAVVPALAVVHKEHIPTNIAPMLRDPRQPSRVGGNIKRHVYKYRGVCRQSRKGKDRWQSQISFAGTNYYLGTFDGEYYAAAMYAWGHTILYGRAATDRANEEGREGQEMLAAQEKAEAEAAAAAAAKASPDMDATMEDQAAAAPKRVTKLVKPKGAKAIGKVSLVDIVDPALEAMPPDELMEKAIARVNSMRAAVTGGTVSGHAGKCVTPRMDGTPNKVDGCAALFGVEYEDFKFAAGRVLGPALIAHGVEANSAPYSRVMSEIKHNPSFASVMKSTGVVLGEVKMETAKAADDLGINWSLGGHLGKIDCVTGIGLADRELARIEFLSSLNMFTITCLADDAVCVNGRMLTVNDGPLALFSKALLSVGGRAMHFVVSSYFLSALPSSAKREAEDVIDQGSAKKAKQ</sequence>
<keyword evidence="2" id="KW-0805">Transcription regulation</keyword>
<evidence type="ECO:0000256" key="2">
    <source>
        <dbReference type="ARBA" id="ARBA00023015"/>
    </source>
</evidence>
<keyword evidence="5" id="KW-0539">Nucleus</keyword>
<evidence type="ECO:0000256" key="4">
    <source>
        <dbReference type="ARBA" id="ARBA00023163"/>
    </source>
</evidence>
<dbReference type="PROSITE" id="PS51032">
    <property type="entry name" value="AP2_ERF"/>
    <property type="match status" value="1"/>
</dbReference>
<evidence type="ECO:0000313" key="8">
    <source>
        <dbReference type="Proteomes" id="UP001165060"/>
    </source>
</evidence>
<name>A0ABQ6MX75_9STRA</name>
<keyword evidence="3" id="KW-0238">DNA-binding</keyword>
<feature type="domain" description="AP2/ERF" evidence="6">
    <location>
        <begin position="44"/>
        <end position="104"/>
    </location>
</feature>
<comment type="caution">
    <text evidence="7">The sequence shown here is derived from an EMBL/GenBank/DDBJ whole genome shotgun (WGS) entry which is preliminary data.</text>
</comment>
<accession>A0ABQ6MX75</accession>
<evidence type="ECO:0000256" key="1">
    <source>
        <dbReference type="ARBA" id="ARBA00004123"/>
    </source>
</evidence>
<evidence type="ECO:0000313" key="7">
    <source>
        <dbReference type="EMBL" id="GMI34447.1"/>
    </source>
</evidence>
<keyword evidence="8" id="KW-1185">Reference proteome</keyword>
<reference evidence="7 8" key="1">
    <citation type="journal article" date="2023" name="Commun. Biol.">
        <title>Genome analysis of Parmales, the sister group of diatoms, reveals the evolutionary specialization of diatoms from phago-mixotrophs to photoautotrophs.</title>
        <authorList>
            <person name="Ban H."/>
            <person name="Sato S."/>
            <person name="Yoshikawa S."/>
            <person name="Yamada K."/>
            <person name="Nakamura Y."/>
            <person name="Ichinomiya M."/>
            <person name="Sato N."/>
            <person name="Blanc-Mathieu R."/>
            <person name="Endo H."/>
            <person name="Kuwata A."/>
            <person name="Ogata H."/>
        </authorList>
    </citation>
    <scope>NUCLEOTIDE SEQUENCE [LARGE SCALE GENOMIC DNA]</scope>
</reference>
<dbReference type="EMBL" id="BRYB01004636">
    <property type="protein sequence ID" value="GMI34447.1"/>
    <property type="molecule type" value="Genomic_DNA"/>
</dbReference>
<evidence type="ECO:0000256" key="3">
    <source>
        <dbReference type="ARBA" id="ARBA00023125"/>
    </source>
</evidence>
<comment type="subcellular location">
    <subcellularLocation>
        <location evidence="1">Nucleus</location>
    </subcellularLocation>
</comment>
<proteinExistence type="predicted"/>
<dbReference type="InterPro" id="IPR001471">
    <property type="entry name" value="AP2/ERF_dom"/>
</dbReference>
<gene>
    <name evidence="7" type="ORF">TeGR_g4073</name>
</gene>
<dbReference type="SUPFAM" id="SSF54171">
    <property type="entry name" value="DNA-binding domain"/>
    <property type="match status" value="1"/>
</dbReference>
<protein>
    <recommendedName>
        <fullName evidence="6">AP2/ERF domain-containing protein</fullName>
    </recommendedName>
</protein>
<feature type="non-terminal residue" evidence="7">
    <location>
        <position position="1"/>
    </location>
</feature>
<dbReference type="Proteomes" id="UP001165060">
    <property type="component" value="Unassembled WGS sequence"/>
</dbReference>
<evidence type="ECO:0000256" key="5">
    <source>
        <dbReference type="ARBA" id="ARBA00023242"/>
    </source>
</evidence>